<keyword evidence="2" id="KW-1133">Transmembrane helix</keyword>
<protein>
    <submittedName>
        <fullName evidence="3">Uncharacterized protein</fullName>
    </submittedName>
</protein>
<evidence type="ECO:0000256" key="2">
    <source>
        <dbReference type="SAM" id="Phobius"/>
    </source>
</evidence>
<sequence length="390" mass="44776">QFFHRISTVCPMATLIVNRLIVIWCVVLLCVNGVGVSSVTKRCVHIGEAIKLFSDTCKYGVSMYAINELLIASWSFKDNGIKIEHMIENYSKRIYMDGNRNVWFLDVERTDAGKYVFKCGLQIEQLDLELTVLKKLTKEQLQECPNKCPIVSEMDFGSGVNHHTSTDVSKKDDKEGVNHHTSTDVSKKDDKEGGCHSETDLRITAILVIVIIIGIFILVFMIMCIWFAYKWNKTKPLTENQVQRRLHDHTDIVKKNLEKLIDDQMGKQIQKCLQVVFPVIFEKYLDQQNSTEDHHTISSQVASSIVAAEYGIVERWLDVEPVEEEFQIDGSVRDKIDLFEKKCSPHEQPKLNKLQNKNVRNGRCFTNEDPDVHTTISLLKKEKSWTTLLP</sequence>
<feature type="transmembrane region" description="Helical" evidence="2">
    <location>
        <begin position="12"/>
        <end position="34"/>
    </location>
</feature>
<evidence type="ECO:0000313" key="3">
    <source>
        <dbReference type="EMBL" id="KAK3583501.1"/>
    </source>
</evidence>
<name>A0AAE0VMW2_9BIVA</name>
<accession>A0AAE0VMW2</accession>
<proteinExistence type="predicted"/>
<organism evidence="3 4">
    <name type="scientific">Potamilus streckersoni</name>
    <dbReference type="NCBI Taxonomy" id="2493646"/>
    <lineage>
        <taxon>Eukaryota</taxon>
        <taxon>Metazoa</taxon>
        <taxon>Spiralia</taxon>
        <taxon>Lophotrochozoa</taxon>
        <taxon>Mollusca</taxon>
        <taxon>Bivalvia</taxon>
        <taxon>Autobranchia</taxon>
        <taxon>Heteroconchia</taxon>
        <taxon>Palaeoheterodonta</taxon>
        <taxon>Unionida</taxon>
        <taxon>Unionoidea</taxon>
        <taxon>Unionidae</taxon>
        <taxon>Ambleminae</taxon>
        <taxon>Lampsilini</taxon>
        <taxon>Potamilus</taxon>
    </lineage>
</organism>
<keyword evidence="2" id="KW-0472">Membrane</keyword>
<gene>
    <name evidence="3" type="ORF">CHS0354_025634</name>
</gene>
<dbReference type="AlphaFoldDB" id="A0AAE0VMW2"/>
<feature type="transmembrane region" description="Helical" evidence="2">
    <location>
        <begin position="205"/>
        <end position="229"/>
    </location>
</feature>
<dbReference type="Proteomes" id="UP001195483">
    <property type="component" value="Unassembled WGS sequence"/>
</dbReference>
<evidence type="ECO:0000256" key="1">
    <source>
        <dbReference type="SAM" id="MobiDB-lite"/>
    </source>
</evidence>
<feature type="compositionally biased region" description="Basic and acidic residues" evidence="1">
    <location>
        <begin position="164"/>
        <end position="195"/>
    </location>
</feature>
<evidence type="ECO:0000313" key="4">
    <source>
        <dbReference type="Proteomes" id="UP001195483"/>
    </source>
</evidence>
<reference evidence="3" key="1">
    <citation type="journal article" date="2021" name="Genome Biol. Evol.">
        <title>A High-Quality Reference Genome for a Parasitic Bivalve with Doubly Uniparental Inheritance (Bivalvia: Unionida).</title>
        <authorList>
            <person name="Smith C.H."/>
        </authorList>
    </citation>
    <scope>NUCLEOTIDE SEQUENCE</scope>
    <source>
        <strain evidence="3">CHS0354</strain>
    </source>
</reference>
<keyword evidence="4" id="KW-1185">Reference proteome</keyword>
<dbReference type="EMBL" id="JAEAOA010001522">
    <property type="protein sequence ID" value="KAK3583501.1"/>
    <property type="molecule type" value="Genomic_DNA"/>
</dbReference>
<reference evidence="3" key="3">
    <citation type="submission" date="2023-05" db="EMBL/GenBank/DDBJ databases">
        <authorList>
            <person name="Smith C.H."/>
        </authorList>
    </citation>
    <scope>NUCLEOTIDE SEQUENCE</scope>
    <source>
        <strain evidence="3">CHS0354</strain>
        <tissue evidence="3">Mantle</tissue>
    </source>
</reference>
<keyword evidence="2" id="KW-0812">Transmembrane</keyword>
<feature type="region of interest" description="Disordered" evidence="1">
    <location>
        <begin position="161"/>
        <end position="195"/>
    </location>
</feature>
<reference evidence="3" key="2">
    <citation type="journal article" date="2021" name="Genome Biol. Evol.">
        <title>Developing a high-quality reference genome for a parasitic bivalve with doubly uniparental inheritance (Bivalvia: Unionida).</title>
        <authorList>
            <person name="Smith C.H."/>
        </authorList>
    </citation>
    <scope>NUCLEOTIDE SEQUENCE</scope>
    <source>
        <strain evidence="3">CHS0354</strain>
        <tissue evidence="3">Mantle</tissue>
    </source>
</reference>
<comment type="caution">
    <text evidence="3">The sequence shown here is derived from an EMBL/GenBank/DDBJ whole genome shotgun (WGS) entry which is preliminary data.</text>
</comment>
<feature type="non-terminal residue" evidence="3">
    <location>
        <position position="390"/>
    </location>
</feature>